<keyword evidence="3" id="KW-1185">Reference proteome</keyword>
<feature type="region of interest" description="Disordered" evidence="1">
    <location>
        <begin position="79"/>
        <end position="106"/>
    </location>
</feature>
<sequence length="677" mass="74857">MSTVDIDGPASIPLPLSPSPDQLQCHNISHYPDVVLRDPVDENYARSTDGELATSREGLTGKDTETVLLSDERAAEEFIDKHVNRHTGGRSSTSTPPSRPSSAASHGRLLTISKGHTVSVVVTSSALETIAASREAKRSALLRESVQRALQLVNAGQGRDRPHVWHVRLAMRNPFLPVLIICPSLSPTHPSLIFVGCPASTLSASVTGSYKLPTISLGDAVVHTIPWHPENTPETMSLQIAKACSTIQLNTDFHNPQDEVDSTTPVVPAGPGLLGALANVGRDLQKEANVMRSNYMTNKAEVGARCFLKRFMRSQRKGSRPSEPFFSAPHLVHDTGDLDIVEMSLDGFKNAIRVVCFNNPWLGVRQWACPRLFEYIAVTSERFTKLKIMIRQRYEIPFLRDVPASLHRCADGVVHIAVTFSICMCIRVTIHRQVPTPVLIHHRGFPKAGDTRYCPGLNIRSDMRDVYIRYYGGLAPMCTQQRMWMARIYAPLSIVTALATVGTDLFRVIVDFVLKNELLDECAKIAQSDTDFKRFVFWGPTFETKLNQSEASTHCHNDWNLRSSLEITIFILDALGVALSSSLVLAWAYHLHESARLEIVTRPSGREDACLAHYKPPSLAYNGYNNGGAKLYGGAKPSLYSQDVPRTLGKNGTYIAVARTDPFEDLEGNHGEKDDMK</sequence>
<dbReference type="STRING" id="670580.A0A1X6MPW4"/>
<organism evidence="2 3">
    <name type="scientific">Postia placenta MAD-698-R-SB12</name>
    <dbReference type="NCBI Taxonomy" id="670580"/>
    <lineage>
        <taxon>Eukaryota</taxon>
        <taxon>Fungi</taxon>
        <taxon>Dikarya</taxon>
        <taxon>Basidiomycota</taxon>
        <taxon>Agaricomycotina</taxon>
        <taxon>Agaricomycetes</taxon>
        <taxon>Polyporales</taxon>
        <taxon>Adustoporiaceae</taxon>
        <taxon>Rhodonia</taxon>
    </lineage>
</organism>
<dbReference type="EMBL" id="KZ110605">
    <property type="protein sequence ID" value="OSX58340.1"/>
    <property type="molecule type" value="Genomic_DNA"/>
</dbReference>
<reference evidence="2 3" key="1">
    <citation type="submission" date="2017-04" db="EMBL/GenBank/DDBJ databases">
        <title>Genome Sequence of the Model Brown-Rot Fungus Postia placenta SB12.</title>
        <authorList>
            <consortium name="DOE Joint Genome Institute"/>
            <person name="Gaskell J."/>
            <person name="Kersten P."/>
            <person name="Larrondo L.F."/>
            <person name="Canessa P."/>
            <person name="Martinez D."/>
            <person name="Hibbett D."/>
            <person name="Schmoll M."/>
            <person name="Kubicek C.P."/>
            <person name="Martinez A.T."/>
            <person name="Yadav J."/>
            <person name="Master E."/>
            <person name="Magnuson J.K."/>
            <person name="James T."/>
            <person name="Yaver D."/>
            <person name="Berka R."/>
            <person name="Labutti K."/>
            <person name="Lipzen A."/>
            <person name="Aerts A."/>
            <person name="Barry K."/>
            <person name="Henrissat B."/>
            <person name="Blanchette R."/>
            <person name="Grigoriev I."/>
            <person name="Cullen D."/>
        </authorList>
    </citation>
    <scope>NUCLEOTIDE SEQUENCE [LARGE SCALE GENOMIC DNA]</scope>
    <source>
        <strain evidence="2 3">MAD-698-R-SB12</strain>
    </source>
</reference>
<name>A0A1X6MPW4_9APHY</name>
<dbReference type="GeneID" id="36324727"/>
<dbReference type="RefSeq" id="XP_024335134.1">
    <property type="nucleotide sequence ID" value="XM_024479777.1"/>
</dbReference>
<dbReference type="AlphaFoldDB" id="A0A1X6MPW4"/>
<accession>A0A1X6MPW4</accession>
<feature type="compositionally biased region" description="Low complexity" evidence="1">
    <location>
        <begin position="89"/>
        <end position="106"/>
    </location>
</feature>
<gene>
    <name evidence="2" type="ORF">POSPLADRAFT_1049545</name>
</gene>
<dbReference type="Proteomes" id="UP000194127">
    <property type="component" value="Unassembled WGS sequence"/>
</dbReference>
<evidence type="ECO:0000313" key="3">
    <source>
        <dbReference type="Proteomes" id="UP000194127"/>
    </source>
</evidence>
<evidence type="ECO:0000256" key="1">
    <source>
        <dbReference type="SAM" id="MobiDB-lite"/>
    </source>
</evidence>
<protein>
    <submittedName>
        <fullName evidence="2">Uncharacterized protein</fullName>
    </submittedName>
</protein>
<evidence type="ECO:0000313" key="2">
    <source>
        <dbReference type="EMBL" id="OSX58340.1"/>
    </source>
</evidence>
<proteinExistence type="predicted"/>
<dbReference type="OrthoDB" id="3352285at2759"/>